<dbReference type="Pfam" id="PF19276">
    <property type="entry name" value="HD_assoc_2"/>
    <property type="match status" value="1"/>
</dbReference>
<dbReference type="PANTHER" id="PTHR11373">
    <property type="entry name" value="DEOXYNUCLEOSIDE TRIPHOSPHATE TRIPHOSPHOHYDROLASE"/>
    <property type="match status" value="1"/>
</dbReference>
<dbReference type="InterPro" id="IPR050135">
    <property type="entry name" value="dGTPase-like"/>
</dbReference>
<dbReference type="STRING" id="1413211.U473_12965"/>
<dbReference type="GO" id="GO:0008832">
    <property type="term" value="F:dGTPase activity"/>
    <property type="evidence" value="ECO:0007669"/>
    <property type="project" value="TreeGrafter"/>
</dbReference>
<dbReference type="GO" id="GO:0006203">
    <property type="term" value="P:dGTP catabolic process"/>
    <property type="evidence" value="ECO:0007669"/>
    <property type="project" value="TreeGrafter"/>
</dbReference>
<dbReference type="InterPro" id="IPR006674">
    <property type="entry name" value="HD_domain"/>
</dbReference>
<gene>
    <name evidence="2" type="ORF">U473_12965</name>
</gene>
<evidence type="ECO:0000313" key="2">
    <source>
        <dbReference type="EMBL" id="KXG44826.1"/>
    </source>
</evidence>
<keyword evidence="3" id="KW-1185">Reference proteome</keyword>
<feature type="domain" description="HD/PDEase" evidence="1">
    <location>
        <begin position="50"/>
        <end position="181"/>
    </location>
</feature>
<proteinExistence type="predicted"/>
<dbReference type="CDD" id="cd00077">
    <property type="entry name" value="HDc"/>
    <property type="match status" value="1"/>
</dbReference>
<sequence length="420" mass="50297">MDEEKVFKDPVHQYIYVQDRLIWNLIDTKEFQRLRRIRQLGTTYFTFHGAEHSRFSHSLGVYEITRKIISRFERNQYIEWPKEERLISLVAALLHDVGHGPFSHSIEKVLNTNHEEWSKSLILGETEINSFLRQIDSTFPSRVVDVINKKYEKPIVMDLISSQLDADRMDYLLRDAYYTGVNYGFYDLERILRVLRPYQGRLVVKESGMHSVEDYLMSRYQMYWQVYFHPVTRSGEILLRKIFLRAKNLFEEGYTFSTLFPPIVRLFQGQLHVDDYLILDEPMFFTLFYFWSQEKDQILADLTERFLHRRLFQYIDFNPNDQSKLEAILEFFHKNNIDPTYYLELDSPSDLSYDIYRPGDKKEMSPIYLLNRQGETIEISTKSDIIAVITGKRKTEHKIFFPEDLLKEKSILSQFQLLTR</sequence>
<dbReference type="InterPro" id="IPR003607">
    <property type="entry name" value="HD/PDEase_dom"/>
</dbReference>
<protein>
    <recommendedName>
        <fullName evidence="1">HD/PDEase domain-containing protein</fullName>
    </recommendedName>
</protein>
<dbReference type="Gene3D" id="1.10.3210.10">
    <property type="entry name" value="Hypothetical protein af1432"/>
    <property type="match status" value="1"/>
</dbReference>
<dbReference type="PANTHER" id="PTHR11373:SF4">
    <property type="entry name" value="DEOXYNUCLEOSIDE TRIPHOSPHATE TRIPHOSPHOHYDROLASE SAMHD1"/>
    <property type="match status" value="1"/>
</dbReference>
<dbReference type="AlphaFoldDB" id="A0A135L773"/>
<dbReference type="SUPFAM" id="SSF109604">
    <property type="entry name" value="HD-domain/PDEase-like"/>
    <property type="match status" value="1"/>
</dbReference>
<organism evidence="2 3">
    <name type="scientific">Tepidibacillus decaturensis</name>
    <dbReference type="NCBI Taxonomy" id="1413211"/>
    <lineage>
        <taxon>Bacteria</taxon>
        <taxon>Bacillati</taxon>
        <taxon>Bacillota</taxon>
        <taxon>Bacilli</taxon>
        <taxon>Bacillales</taxon>
        <taxon>Bacillaceae</taxon>
        <taxon>Tepidibacillus</taxon>
    </lineage>
</organism>
<accession>A0A135L773</accession>
<comment type="caution">
    <text evidence="2">The sequence shown here is derived from an EMBL/GenBank/DDBJ whole genome shotgun (WGS) entry which is preliminary data.</text>
</comment>
<dbReference type="EMBL" id="LSKU01000001">
    <property type="protein sequence ID" value="KXG44826.1"/>
    <property type="molecule type" value="Genomic_DNA"/>
</dbReference>
<dbReference type="InterPro" id="IPR045509">
    <property type="entry name" value="HD_assoc_2"/>
</dbReference>
<evidence type="ECO:0000313" key="3">
    <source>
        <dbReference type="Proteomes" id="UP000070352"/>
    </source>
</evidence>
<reference evidence="2 3" key="1">
    <citation type="submission" date="2016-02" db="EMBL/GenBank/DDBJ databases">
        <title>Draft Genome for Tepidibacillus decaturensis nov. sp. Strain Z9, an Anaerobic, Moderately Thermophilic and Heterotrophic Bacterium from Deep Subsurface of the Illinois Basin, USA.</title>
        <authorList>
            <person name="Dong Y."/>
            <person name="Chang J.Y."/>
            <person name="Sanford R."/>
            <person name="Fouke B.W."/>
        </authorList>
    </citation>
    <scope>NUCLEOTIDE SEQUENCE [LARGE SCALE GENOMIC DNA]</scope>
    <source>
        <strain evidence="2 3">Z9</strain>
    </source>
</reference>
<dbReference type="Proteomes" id="UP000070352">
    <property type="component" value="Unassembled WGS sequence"/>
</dbReference>
<dbReference type="SMART" id="SM00471">
    <property type="entry name" value="HDc"/>
    <property type="match status" value="1"/>
</dbReference>
<dbReference type="Pfam" id="PF01966">
    <property type="entry name" value="HD"/>
    <property type="match status" value="1"/>
</dbReference>
<evidence type="ECO:0000259" key="1">
    <source>
        <dbReference type="SMART" id="SM00471"/>
    </source>
</evidence>
<name>A0A135L773_9BACI</name>
<dbReference type="FunFam" id="1.10.3210.10:FF:000014">
    <property type="entry name" value="HD domain-containing protein"/>
    <property type="match status" value="1"/>
</dbReference>
<dbReference type="OrthoDB" id="9803619at2"/>